<dbReference type="InterPro" id="IPR005532">
    <property type="entry name" value="SUMF_dom"/>
</dbReference>
<sequence length="333" mass="34812">MAKGQVLGLIAAAGGVALGWAAPVMAKAAPHPVPKILRDCADGCPAMAVIPAGAFLMGADAGEDGRPEGPVRKVTIRPFAMATLEVTNAQYARFIAETGHVTGTNCRSFVRATGKVEEVPGADFRHPGTGAGEGAANIPVVCVSWRDATAYVAWLAKKTGKPYRLPSEAEWEYAARAGTQGDFPWAGGGAAACTYANVLDADGMADGALAVFGGTGGLAAAVACHDGFAGAAPVGSYPANAFGLHDMVGNVWEWTQDCYYAPYRPETPTDGRPMPAPAAGCDRRAVRGGSWISAQFRNRVSWRGRDPEDQTTWIFGFRVARDVTPAEARSARR</sequence>
<dbReference type="InterPro" id="IPR042095">
    <property type="entry name" value="SUMF_sf"/>
</dbReference>
<dbReference type="InterPro" id="IPR051043">
    <property type="entry name" value="Sulfatase_Mod_Factor_Kinase"/>
</dbReference>
<evidence type="ECO:0000313" key="3">
    <source>
        <dbReference type="Proteomes" id="UP000753724"/>
    </source>
</evidence>
<comment type="caution">
    <text evidence="2">The sequence shown here is derived from an EMBL/GenBank/DDBJ whole genome shotgun (WGS) entry which is preliminary data.</text>
</comment>
<gene>
    <name evidence="2" type="ORF">GTZ99_06425</name>
</gene>
<dbReference type="Proteomes" id="UP000753724">
    <property type="component" value="Unassembled WGS sequence"/>
</dbReference>
<proteinExistence type="predicted"/>
<dbReference type="Gene3D" id="3.90.1580.10">
    <property type="entry name" value="paralog of FGE (formylglycine-generating enzyme)"/>
    <property type="match status" value="1"/>
</dbReference>
<dbReference type="PANTHER" id="PTHR23150">
    <property type="entry name" value="SULFATASE MODIFYING FACTOR 1, 2"/>
    <property type="match status" value="1"/>
</dbReference>
<dbReference type="Pfam" id="PF03781">
    <property type="entry name" value="FGE-sulfatase"/>
    <property type="match status" value="1"/>
</dbReference>
<name>A0ABW9XCC7_9SPHN</name>
<dbReference type="SUPFAM" id="SSF56436">
    <property type="entry name" value="C-type lectin-like"/>
    <property type="match status" value="1"/>
</dbReference>
<dbReference type="EMBL" id="JAAAPO010000002">
    <property type="protein sequence ID" value="NBC36192.1"/>
    <property type="molecule type" value="Genomic_DNA"/>
</dbReference>
<dbReference type="PANTHER" id="PTHR23150:SF19">
    <property type="entry name" value="FORMYLGLYCINE-GENERATING ENZYME"/>
    <property type="match status" value="1"/>
</dbReference>
<organism evidence="2 3">
    <name type="scientific">Novosphingobium ovatum</name>
    <dbReference type="NCBI Taxonomy" id="1908523"/>
    <lineage>
        <taxon>Bacteria</taxon>
        <taxon>Pseudomonadati</taxon>
        <taxon>Pseudomonadota</taxon>
        <taxon>Alphaproteobacteria</taxon>
        <taxon>Sphingomonadales</taxon>
        <taxon>Sphingomonadaceae</taxon>
        <taxon>Novosphingobium</taxon>
    </lineage>
</organism>
<dbReference type="RefSeq" id="WP_161717429.1">
    <property type="nucleotide sequence ID" value="NZ_JAAAPO010000002.1"/>
</dbReference>
<feature type="domain" description="Sulfatase-modifying factor enzyme-like" evidence="1">
    <location>
        <begin position="44"/>
        <end position="321"/>
    </location>
</feature>
<keyword evidence="3" id="KW-1185">Reference proteome</keyword>
<dbReference type="InterPro" id="IPR016187">
    <property type="entry name" value="CTDL_fold"/>
</dbReference>
<accession>A0ABW9XCC7</accession>
<reference evidence="3" key="1">
    <citation type="submission" date="2020-01" db="EMBL/GenBank/DDBJ databases">
        <title>Sphingomonas sp. strain CSW-10.</title>
        <authorList>
            <person name="Chen W.-M."/>
        </authorList>
    </citation>
    <scope>NUCLEOTIDE SEQUENCE [LARGE SCALE GENOMIC DNA]</scope>
    <source>
        <strain evidence="3">FSY-8</strain>
    </source>
</reference>
<evidence type="ECO:0000313" key="2">
    <source>
        <dbReference type="EMBL" id="NBC36192.1"/>
    </source>
</evidence>
<evidence type="ECO:0000259" key="1">
    <source>
        <dbReference type="Pfam" id="PF03781"/>
    </source>
</evidence>
<protein>
    <submittedName>
        <fullName evidence="2">SUMF1/EgtB/PvdO family nonheme iron enzyme</fullName>
    </submittedName>
</protein>